<accession>A0A1F6ESK8</accession>
<dbReference type="Pfam" id="PF13439">
    <property type="entry name" value="Glyco_transf_4"/>
    <property type="match status" value="1"/>
</dbReference>
<organism evidence="3 4">
    <name type="scientific">Candidatus Kaiserbacteria bacterium RIFCSPLOWO2_01_FULL_55_19</name>
    <dbReference type="NCBI Taxonomy" id="1798516"/>
    <lineage>
        <taxon>Bacteria</taxon>
        <taxon>Candidatus Kaiseribacteriota</taxon>
    </lineage>
</organism>
<protein>
    <recommendedName>
        <fullName evidence="5">Glycosyl transferase family 1 domain-containing protein</fullName>
    </recommendedName>
</protein>
<dbReference type="EMBL" id="MFMD01000006">
    <property type="protein sequence ID" value="OGG76589.1"/>
    <property type="molecule type" value="Genomic_DNA"/>
</dbReference>
<feature type="domain" description="Glycosyl transferase family 1" evidence="1">
    <location>
        <begin position="182"/>
        <end position="348"/>
    </location>
</feature>
<evidence type="ECO:0008006" key="5">
    <source>
        <dbReference type="Google" id="ProtNLM"/>
    </source>
</evidence>
<dbReference type="SUPFAM" id="SSF53756">
    <property type="entry name" value="UDP-Glycosyltransferase/glycogen phosphorylase"/>
    <property type="match status" value="1"/>
</dbReference>
<dbReference type="Proteomes" id="UP000176714">
    <property type="component" value="Unassembled WGS sequence"/>
</dbReference>
<evidence type="ECO:0000259" key="1">
    <source>
        <dbReference type="Pfam" id="PF00534"/>
    </source>
</evidence>
<dbReference type="InterPro" id="IPR028098">
    <property type="entry name" value="Glyco_trans_4-like_N"/>
</dbReference>
<dbReference type="InterPro" id="IPR001296">
    <property type="entry name" value="Glyco_trans_1"/>
</dbReference>
<dbReference type="STRING" id="1798516.A2950_00440"/>
<dbReference type="Gene3D" id="3.40.50.2000">
    <property type="entry name" value="Glycogen Phosphorylase B"/>
    <property type="match status" value="2"/>
</dbReference>
<dbReference type="InterPro" id="IPR050194">
    <property type="entry name" value="Glycosyltransferase_grp1"/>
</dbReference>
<dbReference type="Pfam" id="PF00534">
    <property type="entry name" value="Glycos_transf_1"/>
    <property type="match status" value="1"/>
</dbReference>
<proteinExistence type="predicted"/>
<dbReference type="GO" id="GO:0016757">
    <property type="term" value="F:glycosyltransferase activity"/>
    <property type="evidence" value="ECO:0007669"/>
    <property type="project" value="InterPro"/>
</dbReference>
<name>A0A1F6ESK8_9BACT</name>
<dbReference type="CDD" id="cd03801">
    <property type="entry name" value="GT4_PimA-like"/>
    <property type="match status" value="1"/>
</dbReference>
<dbReference type="PANTHER" id="PTHR45947:SF3">
    <property type="entry name" value="SULFOQUINOVOSYL TRANSFERASE SQD2"/>
    <property type="match status" value="1"/>
</dbReference>
<reference evidence="3 4" key="1">
    <citation type="journal article" date="2016" name="Nat. Commun.">
        <title>Thousands of microbial genomes shed light on interconnected biogeochemical processes in an aquifer system.</title>
        <authorList>
            <person name="Anantharaman K."/>
            <person name="Brown C.T."/>
            <person name="Hug L.A."/>
            <person name="Sharon I."/>
            <person name="Castelle C.J."/>
            <person name="Probst A.J."/>
            <person name="Thomas B.C."/>
            <person name="Singh A."/>
            <person name="Wilkins M.J."/>
            <person name="Karaoz U."/>
            <person name="Brodie E.L."/>
            <person name="Williams K.H."/>
            <person name="Hubbard S.S."/>
            <person name="Banfield J.F."/>
        </authorList>
    </citation>
    <scope>NUCLEOTIDE SEQUENCE [LARGE SCALE GENOMIC DNA]</scope>
</reference>
<dbReference type="PANTHER" id="PTHR45947">
    <property type="entry name" value="SULFOQUINOVOSYL TRANSFERASE SQD2"/>
    <property type="match status" value="1"/>
</dbReference>
<evidence type="ECO:0000259" key="2">
    <source>
        <dbReference type="Pfam" id="PF13439"/>
    </source>
</evidence>
<feature type="domain" description="Glycosyltransferase subfamily 4-like N-terminal" evidence="2">
    <location>
        <begin position="15"/>
        <end position="179"/>
    </location>
</feature>
<dbReference type="AlphaFoldDB" id="A0A1F6ESK8"/>
<comment type="caution">
    <text evidence="3">The sequence shown here is derived from an EMBL/GenBank/DDBJ whole genome shotgun (WGS) entry which is preliminary data.</text>
</comment>
<evidence type="ECO:0000313" key="3">
    <source>
        <dbReference type="EMBL" id="OGG76589.1"/>
    </source>
</evidence>
<gene>
    <name evidence="3" type="ORF">A2950_00440</name>
</gene>
<evidence type="ECO:0000313" key="4">
    <source>
        <dbReference type="Proteomes" id="UP000176714"/>
    </source>
</evidence>
<sequence>MKRVLIFSLAYYPHVGGAEVAIKEVTDRIRDIEFHLVTLRFSNTDKREESVGNIVVHRIGNGSGKLDKFLFQFGAVHVAWRLHRMKKFDAIWAMMAHSAGVPAAFFNLFHPDVPYALSLQEGDPIPHIERTMVPLWPLFTRAFTRATMVLPLSSYLARWARNRRFTGPIEIVPNGVSVQDFAGVAIPHEQTILITTSRLVSKNAIDDVIRALALLPEVRFQVLGSGPEESNLRALAVACGVHDRVEFLGHIDRSDMPKYLHAADIFIRPSRTEGFGISFMEAMAAGLPVTATQEGGIADFLFDAKRNPDKETTGWAVDKNSPEQIAEAVRDILAHPEQVARVTATAKHMVTEKYDWNLIAKQMRSIFDRLFQNR</sequence>